<feature type="transmembrane region" description="Helical" evidence="8">
    <location>
        <begin position="285"/>
        <end position="305"/>
    </location>
</feature>
<proteinExistence type="inferred from homology"/>
<keyword evidence="3" id="KW-0813">Transport</keyword>
<dbReference type="Proteomes" id="UP000184048">
    <property type="component" value="Unassembled WGS sequence"/>
</dbReference>
<evidence type="ECO:0000256" key="4">
    <source>
        <dbReference type="ARBA" id="ARBA00022475"/>
    </source>
</evidence>
<evidence type="ECO:0000259" key="9">
    <source>
        <dbReference type="PROSITE" id="PS51012"/>
    </source>
</evidence>
<dbReference type="InterPro" id="IPR013525">
    <property type="entry name" value="ABC2_TM"/>
</dbReference>
<feature type="domain" description="ABC transmembrane type-2" evidence="9">
    <location>
        <begin position="136"/>
        <end position="366"/>
    </location>
</feature>
<feature type="transmembrane region" description="Helical" evidence="8">
    <location>
        <begin position="250"/>
        <end position="273"/>
    </location>
</feature>
<dbReference type="STRING" id="1121884.SAMN02745131_01698"/>
<evidence type="ECO:0000256" key="6">
    <source>
        <dbReference type="ARBA" id="ARBA00022989"/>
    </source>
</evidence>
<evidence type="ECO:0000313" key="10">
    <source>
        <dbReference type="EMBL" id="SHF04316.1"/>
    </source>
</evidence>
<comment type="subcellular location">
    <subcellularLocation>
        <location evidence="1">Cell membrane</location>
        <topology evidence="1">Multi-pass membrane protein</topology>
    </subcellularLocation>
</comment>
<dbReference type="InterPro" id="IPR047817">
    <property type="entry name" value="ABC2_TM_bact-type"/>
</dbReference>
<dbReference type="OrthoDB" id="9808686at2"/>
<dbReference type="Gene3D" id="3.40.1710.10">
    <property type="entry name" value="abc type-2 transporter like domain"/>
    <property type="match status" value="1"/>
</dbReference>
<keyword evidence="7 8" id="KW-0472">Membrane</keyword>
<keyword evidence="5 8" id="KW-0812">Transmembrane</keyword>
<feature type="transmembrane region" description="Helical" evidence="8">
    <location>
        <begin position="340"/>
        <end position="360"/>
    </location>
</feature>
<accession>A0A1M4YFS0</accession>
<sequence length="368" mass="41583">MKQFLSFVRKEFHHILRDRQTLLILLGMPIALIMIFGFALTTEVKNARFAVLDFSKDNATREITNEMETSRYFDLAAEIHGYNEIEDIFHKGKAKLILVFPPSFESQLQHVHNPQIQIIADASDPNVATTLTNYAGNIIMDFQNRYNQERKYPYTIQTRVRMLYNPQQKGTYSFVPGVISMILMLVCTMMTAITVVREKETGTMEVLLVSPVSPIKVIVAKAVPYLIISIINIISILLLSYFVLEVPIRGSLFLLMSESILFTITCLSFGLLISTATDSQMMAMFISLTGLFLPTIMLSGFLFPIENMPKALQVASNIFPARWFYQVVRAVMIKGLPLAAVWKETVILGGMAVMLLLASLKNFKTRLA</sequence>
<feature type="transmembrane region" description="Helical" evidence="8">
    <location>
        <begin position="21"/>
        <end position="40"/>
    </location>
</feature>
<feature type="transmembrane region" description="Helical" evidence="8">
    <location>
        <begin position="172"/>
        <end position="196"/>
    </location>
</feature>
<evidence type="ECO:0000256" key="5">
    <source>
        <dbReference type="ARBA" id="ARBA00022692"/>
    </source>
</evidence>
<dbReference type="PROSITE" id="PS51012">
    <property type="entry name" value="ABC_TM2"/>
    <property type="match status" value="1"/>
</dbReference>
<evidence type="ECO:0000256" key="2">
    <source>
        <dbReference type="ARBA" id="ARBA00007783"/>
    </source>
</evidence>
<dbReference type="GO" id="GO:0005886">
    <property type="term" value="C:plasma membrane"/>
    <property type="evidence" value="ECO:0007669"/>
    <property type="project" value="UniProtKB-SubCell"/>
</dbReference>
<dbReference type="GO" id="GO:0140359">
    <property type="term" value="F:ABC-type transporter activity"/>
    <property type="evidence" value="ECO:0007669"/>
    <property type="project" value="InterPro"/>
</dbReference>
<dbReference type="Pfam" id="PF12698">
    <property type="entry name" value="ABC2_membrane_3"/>
    <property type="match status" value="1"/>
</dbReference>
<dbReference type="PANTHER" id="PTHR30294:SF29">
    <property type="entry name" value="MULTIDRUG ABC TRANSPORTER PERMEASE YBHS-RELATED"/>
    <property type="match status" value="1"/>
</dbReference>
<evidence type="ECO:0000313" key="11">
    <source>
        <dbReference type="Proteomes" id="UP000184048"/>
    </source>
</evidence>
<keyword evidence="11" id="KW-1185">Reference proteome</keyword>
<evidence type="ECO:0000256" key="7">
    <source>
        <dbReference type="ARBA" id="ARBA00023136"/>
    </source>
</evidence>
<keyword evidence="6 8" id="KW-1133">Transmembrane helix</keyword>
<feature type="transmembrane region" description="Helical" evidence="8">
    <location>
        <begin position="217"/>
        <end position="244"/>
    </location>
</feature>
<gene>
    <name evidence="10" type="ORF">SAMN02745131_01698</name>
</gene>
<evidence type="ECO:0000256" key="1">
    <source>
        <dbReference type="ARBA" id="ARBA00004651"/>
    </source>
</evidence>
<keyword evidence="4" id="KW-1003">Cell membrane</keyword>
<evidence type="ECO:0000256" key="3">
    <source>
        <dbReference type="ARBA" id="ARBA00022448"/>
    </source>
</evidence>
<comment type="similarity">
    <text evidence="2">Belongs to the ABC-2 integral membrane protein family.</text>
</comment>
<reference evidence="10 11" key="1">
    <citation type="submission" date="2016-11" db="EMBL/GenBank/DDBJ databases">
        <authorList>
            <person name="Jaros S."/>
            <person name="Januszkiewicz K."/>
            <person name="Wedrychowicz H."/>
        </authorList>
    </citation>
    <scope>NUCLEOTIDE SEQUENCE [LARGE SCALE GENOMIC DNA]</scope>
    <source>
        <strain evidence="10 11">DSM 18119</strain>
    </source>
</reference>
<dbReference type="AlphaFoldDB" id="A0A1M4YFS0"/>
<organism evidence="10 11">
    <name type="scientific">Flavisolibacter ginsengisoli DSM 18119</name>
    <dbReference type="NCBI Taxonomy" id="1121884"/>
    <lineage>
        <taxon>Bacteria</taxon>
        <taxon>Pseudomonadati</taxon>
        <taxon>Bacteroidota</taxon>
        <taxon>Chitinophagia</taxon>
        <taxon>Chitinophagales</taxon>
        <taxon>Chitinophagaceae</taxon>
        <taxon>Flavisolibacter</taxon>
    </lineage>
</organism>
<evidence type="ECO:0000256" key="8">
    <source>
        <dbReference type="SAM" id="Phobius"/>
    </source>
</evidence>
<protein>
    <submittedName>
        <fullName evidence="10">ABC-2 type transport system permease protein</fullName>
    </submittedName>
</protein>
<dbReference type="PANTHER" id="PTHR30294">
    <property type="entry name" value="MEMBRANE COMPONENT OF ABC TRANSPORTER YHHJ-RELATED"/>
    <property type="match status" value="1"/>
</dbReference>
<dbReference type="InterPro" id="IPR051449">
    <property type="entry name" value="ABC-2_transporter_component"/>
</dbReference>
<dbReference type="RefSeq" id="WP_072834896.1">
    <property type="nucleotide sequence ID" value="NZ_FQUU01000005.1"/>
</dbReference>
<name>A0A1M4YFS0_9BACT</name>
<dbReference type="EMBL" id="FQUU01000005">
    <property type="protein sequence ID" value="SHF04316.1"/>
    <property type="molecule type" value="Genomic_DNA"/>
</dbReference>